<reference evidence="4 5" key="2">
    <citation type="submission" date="2019-02" db="EMBL/GenBank/DDBJ databases">
        <title>Draft Genome Sequences of Six Type Strains of the Genus Massilia.</title>
        <authorList>
            <person name="Miess H."/>
            <person name="Frediansyhah A."/>
            <person name="Gross H."/>
        </authorList>
    </citation>
    <scope>NUCLEOTIDE SEQUENCE [LARGE SCALE GENOMIC DNA]</scope>
    <source>
        <strain evidence="4 5">DSM 17472</strain>
    </source>
</reference>
<evidence type="ECO:0000313" key="3">
    <source>
        <dbReference type="EMBL" id="GGY58932.1"/>
    </source>
</evidence>
<keyword evidence="5" id="KW-1185">Reference proteome</keyword>
<dbReference type="RefSeq" id="WP_131147196.1">
    <property type="nucleotide sequence ID" value="NZ_BMWV01000012.1"/>
</dbReference>
<evidence type="ECO:0000259" key="2">
    <source>
        <dbReference type="Pfam" id="PF07589"/>
    </source>
</evidence>
<dbReference type="InterPro" id="IPR013424">
    <property type="entry name" value="Ice-binding_C"/>
</dbReference>
<dbReference type="Gene3D" id="3.40.50.880">
    <property type="match status" value="1"/>
</dbReference>
<dbReference type="EMBL" id="BMWV01000012">
    <property type="protein sequence ID" value="GGY58932.1"/>
    <property type="molecule type" value="Genomic_DNA"/>
</dbReference>
<gene>
    <name evidence="4" type="ORF">EYF70_21310</name>
    <name evidence="3" type="ORF">GCM10007387_46880</name>
</gene>
<accession>A0A411X2E7</accession>
<keyword evidence="1" id="KW-0732">Signal</keyword>
<feature type="signal peptide" evidence="1">
    <location>
        <begin position="1"/>
        <end position="24"/>
    </location>
</feature>
<feature type="domain" description="Ice-binding protein C-terminal" evidence="2">
    <location>
        <begin position="217"/>
        <end position="240"/>
    </location>
</feature>
<dbReference type="AlphaFoldDB" id="A0A411X2E7"/>
<evidence type="ECO:0000256" key="1">
    <source>
        <dbReference type="SAM" id="SignalP"/>
    </source>
</evidence>
<evidence type="ECO:0000313" key="4">
    <source>
        <dbReference type="EMBL" id="QBI03088.1"/>
    </source>
</evidence>
<proteinExistence type="predicted"/>
<dbReference type="NCBIfam" id="TIGR02595">
    <property type="entry name" value="PEP_CTERM"/>
    <property type="match status" value="1"/>
</dbReference>
<dbReference type="Pfam" id="PF07589">
    <property type="entry name" value="PEP-CTERM"/>
    <property type="match status" value="1"/>
</dbReference>
<sequence length="251" mass="26545">MRKPFGTLTAALLLSTTLALPAQAANVAMGWSWYYTPTLADNLTARGNQVSVLQDYDAATLSAFDVFILDGTARANAAELDAFVYQGGTLILQPLSMRYAGITPGLSVAGGYHHMAHAESQPGIEVLADYDWLLEGVTLPAAGSATVGREVGTAFAEGATQVLEWEDGAALLGYRQYGAGTVIGFNVNLVTEDASPLDAEWSNRIVYNAIDAAAVSAVPEPATHAMLGAGLLALAAWRRRARDKQQEEISK</sequence>
<dbReference type="EMBL" id="CP036401">
    <property type="protein sequence ID" value="QBI03088.1"/>
    <property type="molecule type" value="Genomic_DNA"/>
</dbReference>
<evidence type="ECO:0000313" key="6">
    <source>
        <dbReference type="Proteomes" id="UP000628442"/>
    </source>
</evidence>
<reference evidence="3" key="1">
    <citation type="journal article" date="2014" name="Int. J. Syst. Evol. Microbiol.">
        <title>Complete genome sequence of Corynebacterium casei LMG S-19264T (=DSM 44701T), isolated from a smear-ripened cheese.</title>
        <authorList>
            <consortium name="US DOE Joint Genome Institute (JGI-PGF)"/>
            <person name="Walter F."/>
            <person name="Albersmeier A."/>
            <person name="Kalinowski J."/>
            <person name="Ruckert C."/>
        </authorList>
    </citation>
    <scope>NUCLEOTIDE SEQUENCE</scope>
    <source>
        <strain evidence="3">KCTC 12343</strain>
    </source>
</reference>
<dbReference type="SUPFAM" id="SSF52317">
    <property type="entry name" value="Class I glutamine amidotransferase-like"/>
    <property type="match status" value="1"/>
</dbReference>
<name>A0A411X2E7_9BURK</name>
<reference evidence="3" key="3">
    <citation type="submission" date="2022-12" db="EMBL/GenBank/DDBJ databases">
        <authorList>
            <person name="Sun Q."/>
            <person name="Kim S."/>
        </authorList>
    </citation>
    <scope>NUCLEOTIDE SEQUENCE</scope>
    <source>
        <strain evidence="3">KCTC 12343</strain>
    </source>
</reference>
<dbReference type="InterPro" id="IPR029062">
    <property type="entry name" value="Class_I_gatase-like"/>
</dbReference>
<dbReference type="OrthoDB" id="8756412at2"/>
<dbReference type="Proteomes" id="UP000292307">
    <property type="component" value="Chromosome"/>
</dbReference>
<dbReference type="Proteomes" id="UP000628442">
    <property type="component" value="Unassembled WGS sequence"/>
</dbReference>
<evidence type="ECO:0000313" key="5">
    <source>
        <dbReference type="Proteomes" id="UP000292307"/>
    </source>
</evidence>
<protein>
    <submittedName>
        <fullName evidence="4">PEP-CTERM sorting domain-containing protein</fullName>
    </submittedName>
</protein>
<feature type="chain" id="PRO_5044601883" evidence="1">
    <location>
        <begin position="25"/>
        <end position="251"/>
    </location>
</feature>
<organism evidence="3 6">
    <name type="scientific">Pseudoduganella albidiflava</name>
    <dbReference type="NCBI Taxonomy" id="321983"/>
    <lineage>
        <taxon>Bacteria</taxon>
        <taxon>Pseudomonadati</taxon>
        <taxon>Pseudomonadota</taxon>
        <taxon>Betaproteobacteria</taxon>
        <taxon>Burkholderiales</taxon>
        <taxon>Oxalobacteraceae</taxon>
        <taxon>Telluria group</taxon>
        <taxon>Pseudoduganella</taxon>
    </lineage>
</organism>